<name>A0ABV5MES8_9ACTN</name>
<dbReference type="Proteomes" id="UP001589608">
    <property type="component" value="Unassembled WGS sequence"/>
</dbReference>
<dbReference type="InterPro" id="IPR029063">
    <property type="entry name" value="SAM-dependent_MTases_sf"/>
</dbReference>
<proteinExistence type="predicted"/>
<dbReference type="GO" id="GO:0032259">
    <property type="term" value="P:methylation"/>
    <property type="evidence" value="ECO:0007669"/>
    <property type="project" value="UniProtKB-KW"/>
</dbReference>
<evidence type="ECO:0000313" key="3">
    <source>
        <dbReference type="EMBL" id="MFB9447358.1"/>
    </source>
</evidence>
<dbReference type="InterPro" id="IPR050078">
    <property type="entry name" value="Ribosomal_L11_MeTrfase_PrmA"/>
</dbReference>
<keyword evidence="1 3" id="KW-0489">Methyltransferase</keyword>
<gene>
    <name evidence="3" type="ORF">ACFFTR_30060</name>
</gene>
<sequence length="197" mass="20354">MRVSLLPEVELLLAAEGVGLFDATGGYRSDTPPPFWAFAWPGGLALARYLLDAAETVRGKRVVDLGTGSGVVAIAAALAGAGHVVAVDTDPQACAAALRNAAANGVALETAAEMPPADVIVAGDVFYSPAVVGPVLKRLRESGADVLVGDPGRGFLPERLFTEVAAYDVPVRRALEDEDVMRTTVWRLVTASASGPC</sequence>
<dbReference type="Pfam" id="PF06325">
    <property type="entry name" value="PrmA"/>
    <property type="match status" value="1"/>
</dbReference>
<protein>
    <submittedName>
        <fullName evidence="3">Methyltransferase</fullName>
    </submittedName>
</protein>
<dbReference type="EMBL" id="JBHMCA010000053">
    <property type="protein sequence ID" value="MFB9447358.1"/>
    <property type="molecule type" value="Genomic_DNA"/>
</dbReference>
<evidence type="ECO:0000256" key="1">
    <source>
        <dbReference type="ARBA" id="ARBA00022603"/>
    </source>
</evidence>
<evidence type="ECO:0000313" key="4">
    <source>
        <dbReference type="Proteomes" id="UP001589608"/>
    </source>
</evidence>
<reference evidence="3 4" key="1">
    <citation type="submission" date="2024-09" db="EMBL/GenBank/DDBJ databases">
        <authorList>
            <person name="Sun Q."/>
            <person name="Mori K."/>
        </authorList>
    </citation>
    <scope>NUCLEOTIDE SEQUENCE [LARGE SCALE GENOMIC DNA]</scope>
    <source>
        <strain evidence="3 4">JCM 3307</strain>
    </source>
</reference>
<organism evidence="3 4">
    <name type="scientific">Dactylosporangium vinaceum</name>
    <dbReference type="NCBI Taxonomy" id="53362"/>
    <lineage>
        <taxon>Bacteria</taxon>
        <taxon>Bacillati</taxon>
        <taxon>Actinomycetota</taxon>
        <taxon>Actinomycetes</taxon>
        <taxon>Micromonosporales</taxon>
        <taxon>Micromonosporaceae</taxon>
        <taxon>Dactylosporangium</taxon>
    </lineage>
</organism>
<keyword evidence="4" id="KW-1185">Reference proteome</keyword>
<dbReference type="SUPFAM" id="SSF53335">
    <property type="entry name" value="S-adenosyl-L-methionine-dependent methyltransferases"/>
    <property type="match status" value="1"/>
</dbReference>
<evidence type="ECO:0000256" key="2">
    <source>
        <dbReference type="ARBA" id="ARBA00022679"/>
    </source>
</evidence>
<comment type="caution">
    <text evidence="3">The sequence shown here is derived from an EMBL/GenBank/DDBJ whole genome shotgun (WGS) entry which is preliminary data.</text>
</comment>
<keyword evidence="2" id="KW-0808">Transferase</keyword>
<dbReference type="RefSeq" id="WP_223100766.1">
    <property type="nucleotide sequence ID" value="NZ_CP061913.1"/>
</dbReference>
<accession>A0ABV5MES8</accession>
<dbReference type="PANTHER" id="PTHR43648:SF1">
    <property type="entry name" value="ELECTRON TRANSFER FLAVOPROTEIN BETA SUBUNIT LYSINE METHYLTRANSFERASE"/>
    <property type="match status" value="1"/>
</dbReference>
<dbReference type="Gene3D" id="3.40.50.150">
    <property type="entry name" value="Vaccinia Virus protein VP39"/>
    <property type="match status" value="1"/>
</dbReference>
<dbReference type="GO" id="GO:0008168">
    <property type="term" value="F:methyltransferase activity"/>
    <property type="evidence" value="ECO:0007669"/>
    <property type="project" value="UniProtKB-KW"/>
</dbReference>
<dbReference type="PANTHER" id="PTHR43648">
    <property type="entry name" value="ELECTRON TRANSFER FLAVOPROTEIN BETA SUBUNIT LYSINE METHYLTRANSFERASE"/>
    <property type="match status" value="1"/>
</dbReference>